<protein>
    <submittedName>
        <fullName evidence="3">Pilus assembly protein TadG-related protein</fullName>
    </submittedName>
</protein>
<name>A0ABW8AM40_9ACTN</name>
<evidence type="ECO:0000259" key="2">
    <source>
        <dbReference type="Pfam" id="PF13400"/>
    </source>
</evidence>
<keyword evidence="4" id="KW-1185">Reference proteome</keyword>
<comment type="caution">
    <text evidence="3">The sequence shown here is derived from an EMBL/GenBank/DDBJ whole genome shotgun (WGS) entry which is preliminary data.</text>
</comment>
<keyword evidence="1" id="KW-0472">Membrane</keyword>
<keyword evidence="1" id="KW-0812">Transmembrane</keyword>
<organism evidence="3 4">
    <name type="scientific">Spongisporangium articulatum</name>
    <dbReference type="NCBI Taxonomy" id="3362603"/>
    <lineage>
        <taxon>Bacteria</taxon>
        <taxon>Bacillati</taxon>
        <taxon>Actinomycetota</taxon>
        <taxon>Actinomycetes</taxon>
        <taxon>Kineosporiales</taxon>
        <taxon>Kineosporiaceae</taxon>
        <taxon>Spongisporangium</taxon>
    </lineage>
</organism>
<feature type="transmembrane region" description="Helical" evidence="1">
    <location>
        <begin position="12"/>
        <end position="33"/>
    </location>
</feature>
<evidence type="ECO:0000313" key="3">
    <source>
        <dbReference type="EMBL" id="MFI7586697.1"/>
    </source>
</evidence>
<accession>A0ABW8AM40</accession>
<dbReference type="Proteomes" id="UP001612915">
    <property type="component" value="Unassembled WGS sequence"/>
</dbReference>
<dbReference type="EMBL" id="JBITLV010000002">
    <property type="protein sequence ID" value="MFI7586697.1"/>
    <property type="molecule type" value="Genomic_DNA"/>
</dbReference>
<keyword evidence="1" id="KW-1133">Transmembrane helix</keyword>
<dbReference type="InterPro" id="IPR028087">
    <property type="entry name" value="Tad_N"/>
</dbReference>
<gene>
    <name evidence="3" type="ORF">ACIB24_06435</name>
</gene>
<sequence>MRRGDDGQTVPLLIGYVLVVLLLVVVVVDVTAVHLARGRLYALADAAALDASDALDSQGFYRQGSVGEVLPVTDEGVRASVRTYLEQAGVEDLTSLRDVDVGEPTTGGAAGVQVTLTATARLPLVDAIVRRWADGVPLTATSHARAVTGG</sequence>
<reference evidence="3 4" key="1">
    <citation type="submission" date="2024-10" db="EMBL/GenBank/DDBJ databases">
        <title>The Natural Products Discovery Center: Release of the First 8490 Sequenced Strains for Exploring Actinobacteria Biosynthetic Diversity.</title>
        <authorList>
            <person name="Kalkreuter E."/>
            <person name="Kautsar S.A."/>
            <person name="Yang D."/>
            <person name="Bader C.D."/>
            <person name="Teijaro C.N."/>
            <person name="Fluegel L."/>
            <person name="Davis C.M."/>
            <person name="Simpson J.R."/>
            <person name="Lauterbach L."/>
            <person name="Steele A.D."/>
            <person name="Gui C."/>
            <person name="Meng S."/>
            <person name="Li G."/>
            <person name="Viehrig K."/>
            <person name="Ye F."/>
            <person name="Su P."/>
            <person name="Kiefer A.F."/>
            <person name="Nichols A."/>
            <person name="Cepeda A.J."/>
            <person name="Yan W."/>
            <person name="Fan B."/>
            <person name="Jiang Y."/>
            <person name="Adhikari A."/>
            <person name="Zheng C.-J."/>
            <person name="Schuster L."/>
            <person name="Cowan T.M."/>
            <person name="Smanski M.J."/>
            <person name="Chevrette M.G."/>
            <person name="De Carvalho L.P.S."/>
            <person name="Shen B."/>
        </authorList>
    </citation>
    <scope>NUCLEOTIDE SEQUENCE [LARGE SCALE GENOMIC DNA]</scope>
    <source>
        <strain evidence="3 4">NPDC049639</strain>
    </source>
</reference>
<evidence type="ECO:0000256" key="1">
    <source>
        <dbReference type="SAM" id="Phobius"/>
    </source>
</evidence>
<feature type="domain" description="Putative Flp pilus-assembly TadG-like N-terminal" evidence="2">
    <location>
        <begin position="7"/>
        <end position="51"/>
    </location>
</feature>
<evidence type="ECO:0000313" key="4">
    <source>
        <dbReference type="Proteomes" id="UP001612915"/>
    </source>
</evidence>
<dbReference type="Pfam" id="PF13400">
    <property type="entry name" value="Tad"/>
    <property type="match status" value="1"/>
</dbReference>
<proteinExistence type="predicted"/>
<dbReference type="RefSeq" id="WP_398276949.1">
    <property type="nucleotide sequence ID" value="NZ_JBITLV010000002.1"/>
</dbReference>